<dbReference type="Proteomes" id="UP001157502">
    <property type="component" value="Chromosome 28"/>
</dbReference>
<protein>
    <submittedName>
        <fullName evidence="1">Uncharacterized protein</fullName>
    </submittedName>
</protein>
<keyword evidence="2" id="KW-1185">Reference proteome</keyword>
<reference evidence="1" key="1">
    <citation type="submission" date="2021-05" db="EMBL/GenBank/DDBJ databases">
        <authorList>
            <person name="Pan Q."/>
            <person name="Jouanno E."/>
            <person name="Zahm M."/>
            <person name="Klopp C."/>
            <person name="Cabau C."/>
            <person name="Louis A."/>
            <person name="Berthelot C."/>
            <person name="Parey E."/>
            <person name="Roest Crollius H."/>
            <person name="Montfort J."/>
            <person name="Robinson-Rechavi M."/>
            <person name="Bouchez O."/>
            <person name="Lampietro C."/>
            <person name="Lopez Roques C."/>
            <person name="Donnadieu C."/>
            <person name="Postlethwait J."/>
            <person name="Bobe J."/>
            <person name="Dillon D."/>
            <person name="Chandos A."/>
            <person name="von Hippel F."/>
            <person name="Guiguen Y."/>
        </authorList>
    </citation>
    <scope>NUCLEOTIDE SEQUENCE</scope>
    <source>
        <strain evidence="1">YG-Jan2019</strain>
    </source>
</reference>
<dbReference type="EMBL" id="CM055755">
    <property type="protein sequence ID" value="KAJ7990542.1"/>
    <property type="molecule type" value="Genomic_DNA"/>
</dbReference>
<accession>A0ACC2FGW6</accession>
<gene>
    <name evidence="1" type="ORF">DPEC_G00301420</name>
</gene>
<comment type="caution">
    <text evidence="1">The sequence shown here is derived from an EMBL/GenBank/DDBJ whole genome shotgun (WGS) entry which is preliminary data.</text>
</comment>
<evidence type="ECO:0000313" key="1">
    <source>
        <dbReference type="EMBL" id="KAJ7990542.1"/>
    </source>
</evidence>
<evidence type="ECO:0000313" key="2">
    <source>
        <dbReference type="Proteomes" id="UP001157502"/>
    </source>
</evidence>
<sequence length="106" mass="11040">MDSSVGRGDTSNGYGPGKEKKCRREPYYLPLELLWIQSIGDGNLGTPDHAVSHIHGDSGVGRIPPASTPRVNRAGQVGTGASAPLRSSSVGKVLWTGGPLVQGPNH</sequence>
<name>A0ACC2FGW6_DALPE</name>
<proteinExistence type="predicted"/>
<organism evidence="1 2">
    <name type="scientific">Dallia pectoralis</name>
    <name type="common">Alaska blackfish</name>
    <dbReference type="NCBI Taxonomy" id="75939"/>
    <lineage>
        <taxon>Eukaryota</taxon>
        <taxon>Metazoa</taxon>
        <taxon>Chordata</taxon>
        <taxon>Craniata</taxon>
        <taxon>Vertebrata</taxon>
        <taxon>Euteleostomi</taxon>
        <taxon>Actinopterygii</taxon>
        <taxon>Neopterygii</taxon>
        <taxon>Teleostei</taxon>
        <taxon>Protacanthopterygii</taxon>
        <taxon>Esociformes</taxon>
        <taxon>Umbridae</taxon>
        <taxon>Dallia</taxon>
    </lineage>
</organism>